<feature type="transmembrane region" description="Helical" evidence="4">
    <location>
        <begin position="180"/>
        <end position="201"/>
    </location>
</feature>
<keyword evidence="7" id="KW-1185">Reference proteome</keyword>
<reference evidence="6" key="2">
    <citation type="submission" date="2023-06" db="EMBL/GenBank/DDBJ databases">
        <authorList>
            <consortium name="Lawrence Berkeley National Laboratory"/>
            <person name="Haridas S."/>
            <person name="Hensen N."/>
            <person name="Bonometti L."/>
            <person name="Westerberg I."/>
            <person name="Brannstrom I.O."/>
            <person name="Guillou S."/>
            <person name="Cros-Aarteil S."/>
            <person name="Calhoun S."/>
            <person name="Kuo A."/>
            <person name="Mondo S."/>
            <person name="Pangilinan J."/>
            <person name="Riley R."/>
            <person name="Labutti K."/>
            <person name="Andreopoulos B."/>
            <person name="Lipzen A."/>
            <person name="Chen C."/>
            <person name="Yanf M."/>
            <person name="Daum C."/>
            <person name="Ng V."/>
            <person name="Clum A."/>
            <person name="Steindorff A."/>
            <person name="Ohm R."/>
            <person name="Martin F."/>
            <person name="Silar P."/>
            <person name="Natvig D."/>
            <person name="Lalanne C."/>
            <person name="Gautier V."/>
            <person name="Ament-Velasquez S.L."/>
            <person name="Kruys A."/>
            <person name="Hutchinson M.I."/>
            <person name="Powell A.J."/>
            <person name="Barry K."/>
            <person name="Miller A.N."/>
            <person name="Grigoriev I.V."/>
            <person name="Debuchy R."/>
            <person name="Gladieux P."/>
            <person name="Thoren M.H."/>
            <person name="Johannesson H."/>
        </authorList>
    </citation>
    <scope>NUCLEOTIDE SEQUENCE</scope>
    <source>
        <strain evidence="6">CBS 168.71</strain>
    </source>
</reference>
<reference evidence="6" key="1">
    <citation type="journal article" date="2023" name="Mol. Phylogenet. Evol.">
        <title>Genome-scale phylogeny and comparative genomics of the fungal order Sordariales.</title>
        <authorList>
            <person name="Hensen N."/>
            <person name="Bonometti L."/>
            <person name="Westerberg I."/>
            <person name="Brannstrom I.O."/>
            <person name="Guillou S."/>
            <person name="Cros-Aarteil S."/>
            <person name="Calhoun S."/>
            <person name="Haridas S."/>
            <person name="Kuo A."/>
            <person name="Mondo S."/>
            <person name="Pangilinan J."/>
            <person name="Riley R."/>
            <person name="LaButti K."/>
            <person name="Andreopoulos B."/>
            <person name="Lipzen A."/>
            <person name="Chen C."/>
            <person name="Yan M."/>
            <person name="Daum C."/>
            <person name="Ng V."/>
            <person name="Clum A."/>
            <person name="Steindorff A."/>
            <person name="Ohm R.A."/>
            <person name="Martin F."/>
            <person name="Silar P."/>
            <person name="Natvig D.O."/>
            <person name="Lalanne C."/>
            <person name="Gautier V."/>
            <person name="Ament-Velasquez S.L."/>
            <person name="Kruys A."/>
            <person name="Hutchinson M.I."/>
            <person name="Powell A.J."/>
            <person name="Barry K."/>
            <person name="Miller A.N."/>
            <person name="Grigoriev I.V."/>
            <person name="Debuchy R."/>
            <person name="Gladieux P."/>
            <person name="Hiltunen Thoren M."/>
            <person name="Johannesson H."/>
        </authorList>
    </citation>
    <scope>NUCLEOTIDE SEQUENCE</scope>
    <source>
        <strain evidence="6">CBS 168.71</strain>
    </source>
</reference>
<protein>
    <submittedName>
        <fullName evidence="6">Major facilitator superfamily domain-containing protein</fullName>
    </submittedName>
</protein>
<dbReference type="Pfam" id="PF07690">
    <property type="entry name" value="MFS_1"/>
    <property type="match status" value="1"/>
</dbReference>
<comment type="similarity">
    <text evidence="2">Belongs to the major facilitator superfamily. Monocarboxylate porter (TC 2.A.1.13) family.</text>
</comment>
<feature type="compositionally biased region" description="Basic and acidic residues" evidence="3">
    <location>
        <begin position="23"/>
        <end position="43"/>
    </location>
</feature>
<keyword evidence="4" id="KW-0472">Membrane</keyword>
<comment type="caution">
    <text evidence="6">The sequence shown here is derived from an EMBL/GenBank/DDBJ whole genome shotgun (WGS) entry which is preliminary data.</text>
</comment>
<feature type="region of interest" description="Disordered" evidence="3">
    <location>
        <begin position="1"/>
        <end position="43"/>
    </location>
</feature>
<dbReference type="Proteomes" id="UP001278766">
    <property type="component" value="Unassembled WGS sequence"/>
</dbReference>
<feature type="transmembrane region" description="Helical" evidence="4">
    <location>
        <begin position="384"/>
        <end position="405"/>
    </location>
</feature>
<gene>
    <name evidence="6" type="ORF">B0H64DRAFT_415767</name>
</gene>
<feature type="transmembrane region" description="Helical" evidence="4">
    <location>
        <begin position="53"/>
        <end position="75"/>
    </location>
</feature>
<evidence type="ECO:0000259" key="5">
    <source>
        <dbReference type="PROSITE" id="PS50850"/>
    </source>
</evidence>
<dbReference type="PROSITE" id="PS50850">
    <property type="entry name" value="MFS"/>
    <property type="match status" value="1"/>
</dbReference>
<name>A0AAE0HMT0_9PEZI</name>
<feature type="transmembrane region" description="Helical" evidence="4">
    <location>
        <begin position="254"/>
        <end position="275"/>
    </location>
</feature>
<feature type="transmembrane region" description="Helical" evidence="4">
    <location>
        <begin position="125"/>
        <end position="143"/>
    </location>
</feature>
<comment type="subcellular location">
    <subcellularLocation>
        <location evidence="1">Membrane</location>
        <topology evidence="1">Multi-pass membrane protein</topology>
    </subcellularLocation>
</comment>
<dbReference type="Gene3D" id="1.20.1250.20">
    <property type="entry name" value="MFS general substrate transporter like domains"/>
    <property type="match status" value="2"/>
</dbReference>
<dbReference type="SUPFAM" id="SSF103473">
    <property type="entry name" value="MFS general substrate transporter"/>
    <property type="match status" value="1"/>
</dbReference>
<evidence type="ECO:0000256" key="1">
    <source>
        <dbReference type="ARBA" id="ARBA00004141"/>
    </source>
</evidence>
<dbReference type="InterPro" id="IPR011701">
    <property type="entry name" value="MFS"/>
</dbReference>
<evidence type="ECO:0000313" key="6">
    <source>
        <dbReference type="EMBL" id="KAK3299473.1"/>
    </source>
</evidence>
<proteinExistence type="inferred from homology"/>
<dbReference type="GO" id="GO:0022857">
    <property type="term" value="F:transmembrane transporter activity"/>
    <property type="evidence" value="ECO:0007669"/>
    <property type="project" value="InterPro"/>
</dbReference>
<feature type="transmembrane region" description="Helical" evidence="4">
    <location>
        <begin position="321"/>
        <end position="341"/>
    </location>
</feature>
<dbReference type="InterPro" id="IPR050327">
    <property type="entry name" value="Proton-linked_MCT"/>
</dbReference>
<evidence type="ECO:0000313" key="7">
    <source>
        <dbReference type="Proteomes" id="UP001278766"/>
    </source>
</evidence>
<accession>A0AAE0HMT0</accession>
<organism evidence="6 7">
    <name type="scientific">Chaetomium fimeti</name>
    <dbReference type="NCBI Taxonomy" id="1854472"/>
    <lineage>
        <taxon>Eukaryota</taxon>
        <taxon>Fungi</taxon>
        <taxon>Dikarya</taxon>
        <taxon>Ascomycota</taxon>
        <taxon>Pezizomycotina</taxon>
        <taxon>Sordariomycetes</taxon>
        <taxon>Sordariomycetidae</taxon>
        <taxon>Sordariales</taxon>
        <taxon>Chaetomiaceae</taxon>
        <taxon>Chaetomium</taxon>
    </lineage>
</organism>
<dbReference type="EMBL" id="JAUEPN010000002">
    <property type="protein sequence ID" value="KAK3299473.1"/>
    <property type="molecule type" value="Genomic_DNA"/>
</dbReference>
<dbReference type="PANTHER" id="PTHR11360:SF234">
    <property type="entry name" value="MFS-TYPE TRANSPORTER DBAD-RELATED"/>
    <property type="match status" value="1"/>
</dbReference>
<sequence length="445" mass="46764">MQSKEHGSIAISDSPPDPPAPPRTDDGAAKEIDGQENHPEEGLTIQRPKEDAFAWLQVLGAFCLNLNTWGLMNAFGVFQTFYQLDFLRSYSASSIAWIGSTQAFLLFLVSLAAGPIFDRGHLKPLLCVGSVLLVLGTFLTSIGSQYWHVFLAQAAMTGLGFGCLYLPAPAVVSQYFHESIALANGVASTGSAVGGVIFPIVFTRMQLQIGFPWAVRVLGFILLGTSIVVVAVMKRKTPPPAASRSLVDRSAFRDVPYILLNLGLFFGFMGLYVVFNYIQLLALSRTDVSPALADYLLVIINASSLPGRLVPTYYADKIGSVNVQTAVALASAVLTFSLIAARTAPAVVAVSVLFGFAAGAFMGLPAAAVVALSADKSKIGTRLGMTLAFVGVGVLISNPVAGAILGSDGNWVGLLAWAGALLAASSVSMAASRVVKVGFGLTRVL</sequence>
<evidence type="ECO:0000256" key="2">
    <source>
        <dbReference type="ARBA" id="ARBA00006727"/>
    </source>
</evidence>
<dbReference type="RefSeq" id="XP_062662987.1">
    <property type="nucleotide sequence ID" value="XM_062805121.1"/>
</dbReference>
<keyword evidence="4" id="KW-1133">Transmembrane helix</keyword>
<evidence type="ECO:0000256" key="3">
    <source>
        <dbReference type="SAM" id="MobiDB-lite"/>
    </source>
</evidence>
<feature type="transmembrane region" description="Helical" evidence="4">
    <location>
        <begin position="213"/>
        <end position="233"/>
    </location>
</feature>
<dbReference type="AlphaFoldDB" id="A0AAE0HMT0"/>
<feature type="transmembrane region" description="Helical" evidence="4">
    <location>
        <begin position="347"/>
        <end position="372"/>
    </location>
</feature>
<feature type="transmembrane region" description="Helical" evidence="4">
    <location>
        <begin position="411"/>
        <end position="435"/>
    </location>
</feature>
<feature type="transmembrane region" description="Helical" evidence="4">
    <location>
        <begin position="149"/>
        <end position="168"/>
    </location>
</feature>
<feature type="domain" description="Major facilitator superfamily (MFS) profile" evidence="5">
    <location>
        <begin position="53"/>
        <end position="445"/>
    </location>
</feature>
<dbReference type="GO" id="GO:0016020">
    <property type="term" value="C:membrane"/>
    <property type="evidence" value="ECO:0007669"/>
    <property type="project" value="UniProtKB-SubCell"/>
</dbReference>
<dbReference type="PANTHER" id="PTHR11360">
    <property type="entry name" value="MONOCARBOXYLATE TRANSPORTER"/>
    <property type="match status" value="1"/>
</dbReference>
<dbReference type="GeneID" id="87842069"/>
<feature type="transmembrane region" description="Helical" evidence="4">
    <location>
        <begin position="95"/>
        <end position="113"/>
    </location>
</feature>
<dbReference type="InterPro" id="IPR020846">
    <property type="entry name" value="MFS_dom"/>
</dbReference>
<dbReference type="InterPro" id="IPR036259">
    <property type="entry name" value="MFS_trans_sf"/>
</dbReference>
<keyword evidence="4" id="KW-0812">Transmembrane</keyword>
<evidence type="ECO:0000256" key="4">
    <source>
        <dbReference type="SAM" id="Phobius"/>
    </source>
</evidence>